<dbReference type="OrthoDB" id="5337308at2759"/>
<keyword evidence="2" id="KW-1185">Reference proteome</keyword>
<organism evidence="1 2">
    <name type="scientific">Lojkania enalia</name>
    <dbReference type="NCBI Taxonomy" id="147567"/>
    <lineage>
        <taxon>Eukaryota</taxon>
        <taxon>Fungi</taxon>
        <taxon>Dikarya</taxon>
        <taxon>Ascomycota</taxon>
        <taxon>Pezizomycotina</taxon>
        <taxon>Dothideomycetes</taxon>
        <taxon>Pleosporomycetidae</taxon>
        <taxon>Pleosporales</taxon>
        <taxon>Pleosporales incertae sedis</taxon>
        <taxon>Lojkania</taxon>
    </lineage>
</organism>
<protein>
    <submittedName>
        <fullName evidence="1">Uncharacterized protein</fullName>
    </submittedName>
</protein>
<proteinExistence type="predicted"/>
<comment type="caution">
    <text evidence="1">The sequence shown here is derived from an EMBL/GenBank/DDBJ whole genome shotgun (WGS) entry which is preliminary data.</text>
</comment>
<gene>
    <name evidence="1" type="ORF">CC78DRAFT_602932</name>
</gene>
<accession>A0A9P4K8C4</accession>
<sequence length="349" mass="38958">MNLLLFIYDIRAVTGYIVPSLSPHRKEIDTISVIVEPPFKALNRAPIPRIASFTLGLIPLPSSIGPALLVRRGAIDLEKLWNEKVCKGNQLLELMKANDADAGKMLGKDSAQSPYVDFGLFKKWGYEFLDYEPYYTFEGNFPMPLVSAFKGLGVEPKKATDSGGFECWMWVHETEREVNDVKYPPTHANYITLFDAAAGLLVGQAKYSPKYMGAKQDPPVSIYPALKTWADIAFLQWQELHSQINSGANIGNVKYIFSSPVENDECVRLIDETLKKSGNERKKWPGVTFDADSDEAKALIGCPNGIGPSYFLATHKKQLGSKIVEKVTVFMDDGKAKKFPSLLYWVADF</sequence>
<evidence type="ECO:0000313" key="2">
    <source>
        <dbReference type="Proteomes" id="UP000800093"/>
    </source>
</evidence>
<evidence type="ECO:0000313" key="1">
    <source>
        <dbReference type="EMBL" id="KAF2263948.1"/>
    </source>
</evidence>
<dbReference type="Proteomes" id="UP000800093">
    <property type="component" value="Unassembled WGS sequence"/>
</dbReference>
<reference evidence="2" key="1">
    <citation type="journal article" date="2020" name="Stud. Mycol.">
        <title>101 Dothideomycetes genomes: A test case for predicting lifestyles and emergence of pathogens.</title>
        <authorList>
            <person name="Haridas S."/>
            <person name="Albert R."/>
            <person name="Binder M."/>
            <person name="Bloem J."/>
            <person name="LaButti K."/>
            <person name="Salamov A."/>
            <person name="Andreopoulos B."/>
            <person name="Baker S."/>
            <person name="Barry K."/>
            <person name="Bills G."/>
            <person name="Bluhm B."/>
            <person name="Cannon C."/>
            <person name="Castanera R."/>
            <person name="Culley D."/>
            <person name="Daum C."/>
            <person name="Ezra D."/>
            <person name="Gonzalez J."/>
            <person name="Henrissat B."/>
            <person name="Kuo A."/>
            <person name="Liang C."/>
            <person name="Lipzen A."/>
            <person name="Lutzoni F."/>
            <person name="Magnuson J."/>
            <person name="Mondo S."/>
            <person name="Nolan M."/>
            <person name="Ohm R."/>
            <person name="Pangilinan J."/>
            <person name="Park H.-J."/>
            <person name="Ramirez L."/>
            <person name="Alfaro M."/>
            <person name="Sun H."/>
            <person name="Tritt A."/>
            <person name="Yoshinaga Y."/>
            <person name="Zwiers L.-H."/>
            <person name="Turgeon B."/>
            <person name="Goodwin S."/>
            <person name="Spatafora J."/>
            <person name="Crous P."/>
            <person name="Grigoriev I."/>
        </authorList>
    </citation>
    <scope>NUCLEOTIDE SEQUENCE [LARGE SCALE GENOMIC DNA]</scope>
    <source>
        <strain evidence="2">CBS 304.66</strain>
    </source>
</reference>
<dbReference type="AlphaFoldDB" id="A0A9P4K8C4"/>
<name>A0A9P4K8C4_9PLEO</name>
<dbReference type="EMBL" id="ML986620">
    <property type="protein sequence ID" value="KAF2263948.1"/>
    <property type="molecule type" value="Genomic_DNA"/>
</dbReference>